<dbReference type="STRING" id="2082308.A0A2K1QLL4"/>
<keyword evidence="6" id="KW-1185">Reference proteome</keyword>
<dbReference type="SUPFAM" id="SSF47113">
    <property type="entry name" value="Histone-fold"/>
    <property type="match status" value="1"/>
</dbReference>
<reference evidence="5 6" key="1">
    <citation type="submission" date="2017-06" db="EMBL/GenBank/DDBJ databases">
        <title>Draft genome sequence of a variant of Elsinoe murrayae.</title>
        <authorList>
            <person name="Cheng Q."/>
        </authorList>
    </citation>
    <scope>NUCLEOTIDE SEQUENCE [LARGE SCALE GENOMIC DNA]</scope>
    <source>
        <strain evidence="5 6">CQ-2017a</strain>
    </source>
</reference>
<dbReference type="EMBL" id="NKHZ01000060">
    <property type="protein sequence ID" value="PNS16048.1"/>
    <property type="molecule type" value="Genomic_DNA"/>
</dbReference>
<dbReference type="GO" id="GO:0006261">
    <property type="term" value="P:DNA-templated DNA replication"/>
    <property type="evidence" value="ECO:0007669"/>
    <property type="project" value="TreeGrafter"/>
</dbReference>
<proteinExistence type="predicted"/>
<dbReference type="OrthoDB" id="636685at2759"/>
<accession>A0A2K1QLL4</accession>
<comment type="caution">
    <text evidence="5">The sequence shown here is derived from an EMBL/GenBank/DDBJ whole genome shotgun (WGS) entry which is preliminary data.</text>
</comment>
<dbReference type="InterPro" id="IPR050568">
    <property type="entry name" value="Transcr_DNA_Rep_Reg"/>
</dbReference>
<dbReference type="GO" id="GO:0008623">
    <property type="term" value="C:CHRAC"/>
    <property type="evidence" value="ECO:0007669"/>
    <property type="project" value="TreeGrafter"/>
</dbReference>
<dbReference type="InterPro" id="IPR003958">
    <property type="entry name" value="CBFA_NFYB_domain"/>
</dbReference>
<evidence type="ECO:0000256" key="1">
    <source>
        <dbReference type="ARBA" id="ARBA00004123"/>
    </source>
</evidence>
<feature type="compositionally biased region" description="Basic and acidic residues" evidence="3">
    <location>
        <begin position="110"/>
        <end position="126"/>
    </location>
</feature>
<name>A0A2K1QLL4_9PEZI</name>
<feature type="region of interest" description="Disordered" evidence="3">
    <location>
        <begin position="103"/>
        <end position="180"/>
    </location>
</feature>
<dbReference type="PANTHER" id="PTHR10252:SF54">
    <property type="entry name" value="CHROMATIN ACCESSIBILITY COMPLEX PROTEIN 1"/>
    <property type="match status" value="1"/>
</dbReference>
<dbReference type="InParanoid" id="A0A2K1QLL4"/>
<dbReference type="Pfam" id="PF00808">
    <property type="entry name" value="CBFD_NFYB_HMF"/>
    <property type="match status" value="1"/>
</dbReference>
<comment type="subcellular location">
    <subcellularLocation>
        <location evidence="1">Nucleus</location>
    </subcellularLocation>
</comment>
<evidence type="ECO:0000259" key="4">
    <source>
        <dbReference type="Pfam" id="PF00808"/>
    </source>
</evidence>
<evidence type="ECO:0000313" key="6">
    <source>
        <dbReference type="Proteomes" id="UP000243797"/>
    </source>
</evidence>
<gene>
    <name evidence="5" type="ORF">CAC42_4449</name>
</gene>
<evidence type="ECO:0000256" key="3">
    <source>
        <dbReference type="SAM" id="MobiDB-lite"/>
    </source>
</evidence>
<evidence type="ECO:0000313" key="5">
    <source>
        <dbReference type="EMBL" id="PNS16048.1"/>
    </source>
</evidence>
<protein>
    <recommendedName>
        <fullName evidence="4">Transcription factor CBF/NF-Y/archaeal histone domain-containing protein</fullName>
    </recommendedName>
</protein>
<feature type="domain" description="Transcription factor CBF/NF-Y/archaeal histone" evidence="4">
    <location>
        <begin position="19"/>
        <end position="84"/>
    </location>
</feature>
<organism evidence="5 6">
    <name type="scientific">Sphaceloma murrayae</name>
    <dbReference type="NCBI Taxonomy" id="2082308"/>
    <lineage>
        <taxon>Eukaryota</taxon>
        <taxon>Fungi</taxon>
        <taxon>Dikarya</taxon>
        <taxon>Ascomycota</taxon>
        <taxon>Pezizomycotina</taxon>
        <taxon>Dothideomycetes</taxon>
        <taxon>Dothideomycetidae</taxon>
        <taxon>Myriangiales</taxon>
        <taxon>Elsinoaceae</taxon>
        <taxon>Sphaceloma</taxon>
    </lineage>
</organism>
<dbReference type="AlphaFoldDB" id="A0A2K1QLL4"/>
<sequence>MPYNNNPIPPSKEVTGTATLPLARTKKILSADEELCSVSNNAAFAITIATEQFLQYLVEQTHNVVKAERKPRRNIQYRDVANAVARHDNLEFLTDVVPRTTTYKAHKEKKAKDKENAFREQQERRQSSGPIVSPDGTAVGAQIPASTEEQREERQDVMDIDTVAGSPEQRMNGTTNGVRG</sequence>
<dbReference type="GO" id="GO:0046982">
    <property type="term" value="F:protein heterodimerization activity"/>
    <property type="evidence" value="ECO:0007669"/>
    <property type="project" value="InterPro"/>
</dbReference>
<keyword evidence="2" id="KW-0539">Nucleus</keyword>
<evidence type="ECO:0000256" key="2">
    <source>
        <dbReference type="ARBA" id="ARBA00023242"/>
    </source>
</evidence>
<dbReference type="Proteomes" id="UP000243797">
    <property type="component" value="Unassembled WGS sequence"/>
</dbReference>
<dbReference type="PANTHER" id="PTHR10252">
    <property type="entry name" value="HISTONE-LIKE TRANSCRIPTION FACTOR CCAAT-RELATED"/>
    <property type="match status" value="1"/>
</dbReference>
<feature type="compositionally biased region" description="Polar residues" evidence="3">
    <location>
        <begin position="169"/>
        <end position="180"/>
    </location>
</feature>
<dbReference type="CDD" id="cd23645">
    <property type="entry name" value="HFD_Dpb3-like"/>
    <property type="match status" value="1"/>
</dbReference>
<dbReference type="Gene3D" id="1.10.20.10">
    <property type="entry name" value="Histone, subunit A"/>
    <property type="match status" value="1"/>
</dbReference>
<feature type="compositionally biased region" description="Basic and acidic residues" evidence="3">
    <location>
        <begin position="148"/>
        <end position="157"/>
    </location>
</feature>
<dbReference type="InterPro" id="IPR009072">
    <property type="entry name" value="Histone-fold"/>
</dbReference>